<evidence type="ECO:0000256" key="3">
    <source>
        <dbReference type="ARBA" id="ARBA00022649"/>
    </source>
</evidence>
<evidence type="ECO:0000256" key="2">
    <source>
        <dbReference type="ARBA" id="ARBA00011963"/>
    </source>
</evidence>
<evidence type="ECO:0000256" key="1">
    <source>
        <dbReference type="ARBA" id="ARBA00009104"/>
    </source>
</evidence>
<keyword evidence="10" id="KW-1185">Reference proteome</keyword>
<evidence type="ECO:0000256" key="4">
    <source>
        <dbReference type="ARBA" id="ARBA00022741"/>
    </source>
</evidence>
<dbReference type="SUPFAM" id="SSF52540">
    <property type="entry name" value="P-loop containing nucleoside triphosphate hydrolases"/>
    <property type="match status" value="1"/>
</dbReference>
<dbReference type="PANTHER" id="PTHR39206">
    <property type="entry name" value="SLL8004 PROTEIN"/>
    <property type="match status" value="1"/>
</dbReference>
<comment type="catalytic activity">
    <reaction evidence="7">
        <text>UDP-N-acetyl-alpha-D-glucosamine + ATP = UDP-N-acetyl-alpha-D-glucosamine 3'-phosphate + ADP + H(+)</text>
        <dbReference type="Rhea" id="RHEA:32671"/>
        <dbReference type="ChEBI" id="CHEBI:15378"/>
        <dbReference type="ChEBI" id="CHEBI:30616"/>
        <dbReference type="ChEBI" id="CHEBI:57705"/>
        <dbReference type="ChEBI" id="CHEBI:64353"/>
        <dbReference type="ChEBI" id="CHEBI:456216"/>
        <dbReference type="EC" id="2.7.1.176"/>
    </reaction>
</comment>
<keyword evidence="4" id="KW-0547">Nucleotide-binding</keyword>
<dbReference type="InterPro" id="IPR010488">
    <property type="entry name" value="Zeta_toxin_domain"/>
</dbReference>
<comment type="caution">
    <text evidence="9">The sequence shown here is derived from an EMBL/GenBank/DDBJ whole genome shotgun (WGS) entry which is preliminary data.</text>
</comment>
<protein>
    <recommendedName>
        <fullName evidence="6">UDP-N-acetylglucosamine kinase</fullName>
        <ecNumber evidence="2">2.7.1.176</ecNumber>
    </recommendedName>
    <alternativeName>
        <fullName evidence="6">UDP-N-acetylglucosamine kinase</fullName>
    </alternativeName>
</protein>
<dbReference type="EC" id="2.7.1.176" evidence="2"/>
<dbReference type="EMBL" id="JAMWYK010000007">
    <property type="protein sequence ID" value="MCO0832581.1"/>
    <property type="molecule type" value="Genomic_DNA"/>
</dbReference>
<organism evidence="9 10">
    <name type="scientific">Fructobacillus apis</name>
    <dbReference type="NCBI Taxonomy" id="2935017"/>
    <lineage>
        <taxon>Bacteria</taxon>
        <taxon>Bacillati</taxon>
        <taxon>Bacillota</taxon>
        <taxon>Bacilli</taxon>
        <taxon>Lactobacillales</taxon>
        <taxon>Lactobacillaceae</taxon>
        <taxon>Fructobacillus</taxon>
    </lineage>
</organism>
<dbReference type="PANTHER" id="PTHR39206:SF1">
    <property type="entry name" value="SLL8004 PROTEIN"/>
    <property type="match status" value="1"/>
</dbReference>
<proteinExistence type="inferred from homology"/>
<evidence type="ECO:0000256" key="5">
    <source>
        <dbReference type="ARBA" id="ARBA00022840"/>
    </source>
</evidence>
<feature type="domain" description="Zeta toxin" evidence="8">
    <location>
        <begin position="23"/>
        <end position="191"/>
    </location>
</feature>
<evidence type="ECO:0000256" key="7">
    <source>
        <dbReference type="ARBA" id="ARBA00048178"/>
    </source>
</evidence>
<comment type="similarity">
    <text evidence="1">Belongs to the zeta toxin family.</text>
</comment>
<dbReference type="RefSeq" id="WP_252443879.1">
    <property type="nucleotide sequence ID" value="NZ_JAMWYK010000007.1"/>
</dbReference>
<evidence type="ECO:0000313" key="10">
    <source>
        <dbReference type="Proteomes" id="UP001523234"/>
    </source>
</evidence>
<dbReference type="Proteomes" id="UP001523234">
    <property type="component" value="Unassembled WGS sequence"/>
</dbReference>
<reference evidence="9 10" key="1">
    <citation type="submission" date="2022-06" db="EMBL/GenBank/DDBJ databases">
        <title>Fructobacillus taiwanensis sp. nov., isolated from the honeybee.</title>
        <authorList>
            <person name="Chen Y.-S."/>
            <person name="Wang L.-T."/>
            <person name="Lee Y.-S."/>
            <person name="Chang Y.-C."/>
            <person name="Wu H.-C."/>
            <person name="Liao C.-Y."/>
            <person name="Chen W.-H."/>
            <person name="Deng J.-N."/>
            <person name="Wang Y.-H."/>
        </authorList>
    </citation>
    <scope>NUCLEOTIDE SEQUENCE [LARGE SCALE GENOMIC DNA]</scope>
    <source>
        <strain evidence="9 10">W13</strain>
    </source>
</reference>
<dbReference type="Pfam" id="PF06414">
    <property type="entry name" value="Zeta_toxin"/>
    <property type="match status" value="1"/>
</dbReference>
<evidence type="ECO:0000259" key="8">
    <source>
        <dbReference type="Pfam" id="PF06414"/>
    </source>
</evidence>
<accession>A0ABT0ZRF9</accession>
<gene>
    <name evidence="9" type="ORF">NFX39_05745</name>
</gene>
<evidence type="ECO:0000313" key="9">
    <source>
        <dbReference type="EMBL" id="MCO0832581.1"/>
    </source>
</evidence>
<keyword evidence="3" id="KW-1277">Toxin-antitoxin system</keyword>
<sequence length="224" mass="25761">MVDNSVVYAKAHKKEFLQMMFSYSDKPRRKAAIFMAGTPGAGKTEMVQSLSQVFGPSYALIDADRFRSQFRTYNGKNAEDFQRGSSLLVDYTFTEVVSKGYSFILDGTFSRPKSMQNVERVLNRGYKADIYFVHQSPEDAWRFTKVRAEEEGRVVPKQAFISSYVHARENVHTIKERFKTQVMLNIVFKDYTNTVTDFVEDAESLEDILPPKVSEKEIEVLIND</sequence>
<dbReference type="InterPro" id="IPR027417">
    <property type="entry name" value="P-loop_NTPase"/>
</dbReference>
<dbReference type="Gene3D" id="3.40.50.300">
    <property type="entry name" value="P-loop containing nucleotide triphosphate hydrolases"/>
    <property type="match status" value="1"/>
</dbReference>
<evidence type="ECO:0000256" key="6">
    <source>
        <dbReference type="ARBA" id="ARBA00032897"/>
    </source>
</evidence>
<name>A0ABT0ZRF9_9LACO</name>
<keyword evidence="5" id="KW-0067">ATP-binding</keyword>